<accession>A0ACD4DLE5</accession>
<gene>
    <name evidence="1" type="ORF">OED52_10260</name>
</gene>
<proteinExistence type="predicted"/>
<evidence type="ECO:0000313" key="2">
    <source>
        <dbReference type="Proteomes" id="UP001156484"/>
    </source>
</evidence>
<name>A0ACD4DLE5_9NOCA</name>
<dbReference type="EMBL" id="CP107551">
    <property type="protein sequence ID" value="UYP20864.1"/>
    <property type="molecule type" value="Genomic_DNA"/>
</dbReference>
<evidence type="ECO:0000313" key="1">
    <source>
        <dbReference type="EMBL" id="UYP20864.1"/>
    </source>
</evidence>
<sequence length="123" mass="13136">MSVAVVHADTPEGRVALRAAVREAADRNQPLVVLHPLDDPGEAEAVREQVTAVAGDNGWELLSEVHEGDPVGTTVQLLERSGAERVVIGSRGRTATGKFLVERAVQRLITESSVPVLVIKPED</sequence>
<reference evidence="1" key="1">
    <citation type="submission" date="2022-10" db="EMBL/GenBank/DDBJ databases">
        <title>Rhodococcus ferula Z13 complete genome.</title>
        <authorList>
            <person name="Long X."/>
            <person name="Zang M."/>
        </authorList>
    </citation>
    <scope>NUCLEOTIDE SEQUENCE</scope>
    <source>
        <strain evidence="1">Z13</strain>
    </source>
</reference>
<organism evidence="1 2">
    <name type="scientific">Rhodococcus sacchari</name>
    <dbReference type="NCBI Taxonomy" id="2962047"/>
    <lineage>
        <taxon>Bacteria</taxon>
        <taxon>Bacillati</taxon>
        <taxon>Actinomycetota</taxon>
        <taxon>Actinomycetes</taxon>
        <taxon>Mycobacteriales</taxon>
        <taxon>Nocardiaceae</taxon>
        <taxon>Rhodococcus</taxon>
    </lineage>
</organism>
<dbReference type="Proteomes" id="UP001156484">
    <property type="component" value="Chromosome"/>
</dbReference>
<protein>
    <submittedName>
        <fullName evidence="1">Universal stress protein</fullName>
    </submittedName>
</protein>
<keyword evidence="2" id="KW-1185">Reference proteome</keyword>